<feature type="domain" description="HTH LytTR-type" evidence="5">
    <location>
        <begin position="135"/>
        <end position="202"/>
    </location>
</feature>
<evidence type="ECO:0000256" key="1">
    <source>
        <dbReference type="ARBA" id="ARBA00018672"/>
    </source>
</evidence>
<proteinExistence type="predicted"/>
<dbReference type="InterPro" id="IPR046947">
    <property type="entry name" value="LytR-like"/>
</dbReference>
<comment type="caution">
    <text evidence="6">The sequence shown here is derived from an EMBL/GenBank/DDBJ whole genome shotgun (WGS) entry which is preliminary data.</text>
</comment>
<gene>
    <name evidence="6" type="ORF">OCV77_00200</name>
</gene>
<evidence type="ECO:0000256" key="2">
    <source>
        <dbReference type="ARBA" id="ARBA00024867"/>
    </source>
</evidence>
<dbReference type="Pfam" id="PF00072">
    <property type="entry name" value="Response_reg"/>
    <property type="match status" value="1"/>
</dbReference>
<dbReference type="RefSeq" id="WP_262572227.1">
    <property type="nucleotide sequence ID" value="NZ_JAOQKJ010000001.1"/>
</dbReference>
<dbReference type="PROSITE" id="PS50930">
    <property type="entry name" value="HTH_LYTTR"/>
    <property type="match status" value="1"/>
</dbReference>
<feature type="modified residue" description="4-aspartylphosphate" evidence="3">
    <location>
        <position position="59"/>
    </location>
</feature>
<dbReference type="InterPro" id="IPR001789">
    <property type="entry name" value="Sig_transdc_resp-reg_receiver"/>
</dbReference>
<feature type="domain" description="Response regulatory" evidence="4">
    <location>
        <begin position="2"/>
        <end position="122"/>
    </location>
</feature>
<evidence type="ECO:0000313" key="7">
    <source>
        <dbReference type="Proteomes" id="UP001652432"/>
    </source>
</evidence>
<name>A0ABT2SY54_9FIRM</name>
<keyword evidence="6" id="KW-0238">DNA-binding</keyword>
<protein>
    <recommendedName>
        <fullName evidence="1">Stage 0 sporulation protein A homolog</fullName>
    </recommendedName>
</protein>
<dbReference type="EMBL" id="JAOQKJ010000001">
    <property type="protein sequence ID" value="MCU6742934.1"/>
    <property type="molecule type" value="Genomic_DNA"/>
</dbReference>
<dbReference type="PROSITE" id="PS50110">
    <property type="entry name" value="RESPONSE_REGULATORY"/>
    <property type="match status" value="1"/>
</dbReference>
<evidence type="ECO:0000259" key="4">
    <source>
        <dbReference type="PROSITE" id="PS50110"/>
    </source>
</evidence>
<evidence type="ECO:0000259" key="5">
    <source>
        <dbReference type="PROSITE" id="PS50930"/>
    </source>
</evidence>
<keyword evidence="7" id="KW-1185">Reference proteome</keyword>
<comment type="function">
    <text evidence="2">May play the central regulatory role in sporulation. It may be an element of the effector pathway responsible for the activation of sporulation genes in response to nutritional stress. Spo0A may act in concert with spo0H (a sigma factor) to control the expression of some genes that are critical to the sporulation process.</text>
</comment>
<dbReference type="Gene3D" id="3.40.50.2300">
    <property type="match status" value="1"/>
</dbReference>
<dbReference type="GO" id="GO:0003677">
    <property type="term" value="F:DNA binding"/>
    <property type="evidence" value="ECO:0007669"/>
    <property type="project" value="UniProtKB-KW"/>
</dbReference>
<dbReference type="SMART" id="SM00448">
    <property type="entry name" value="REC"/>
    <property type="match status" value="1"/>
</dbReference>
<dbReference type="InterPro" id="IPR011006">
    <property type="entry name" value="CheY-like_superfamily"/>
</dbReference>
<organism evidence="6 7">
    <name type="scientific">Suilimivivens aceti</name>
    <dbReference type="NCBI Taxonomy" id="2981774"/>
    <lineage>
        <taxon>Bacteria</taxon>
        <taxon>Bacillati</taxon>
        <taxon>Bacillota</taxon>
        <taxon>Clostridia</taxon>
        <taxon>Lachnospirales</taxon>
        <taxon>Lachnospiraceae</taxon>
        <taxon>Suilimivivens</taxon>
    </lineage>
</organism>
<dbReference type="PANTHER" id="PTHR37299:SF1">
    <property type="entry name" value="STAGE 0 SPORULATION PROTEIN A HOMOLOG"/>
    <property type="match status" value="1"/>
</dbReference>
<dbReference type="PANTHER" id="PTHR37299">
    <property type="entry name" value="TRANSCRIPTIONAL REGULATOR-RELATED"/>
    <property type="match status" value="1"/>
</dbReference>
<evidence type="ECO:0000256" key="3">
    <source>
        <dbReference type="PROSITE-ProRule" id="PRU00169"/>
    </source>
</evidence>
<sequence>MIIYICDDSQADLMRLSHYLSKVISHLNTEVTIQSFTSGQDLIKAFMCAAEKPVLLFLDIYMPDSDGMQTAVTLRENGFTGGIIFTTSSTSHAMDSYNVDALYYLQKPYDSTDFLNAMKRCSSILKDASKTYTFLSKGSEVQIPLKDILFFETGRHVTLLHTSSEVLSFTRVLSEVCTDFADNPDFIRVGHSYLINRLYISSFTESEITMTDSTVILIPSRLRKAICQNLREPLG</sequence>
<dbReference type="Proteomes" id="UP001652432">
    <property type="component" value="Unassembled WGS sequence"/>
</dbReference>
<dbReference type="SUPFAM" id="SSF52172">
    <property type="entry name" value="CheY-like"/>
    <property type="match status" value="1"/>
</dbReference>
<evidence type="ECO:0000313" key="6">
    <source>
        <dbReference type="EMBL" id="MCU6742934.1"/>
    </source>
</evidence>
<accession>A0ABT2SY54</accession>
<dbReference type="InterPro" id="IPR007492">
    <property type="entry name" value="LytTR_DNA-bd_dom"/>
</dbReference>
<keyword evidence="3" id="KW-0597">Phosphoprotein</keyword>
<reference evidence="6 7" key="1">
    <citation type="journal article" date="2021" name="ISME Commun">
        <title>Automated analysis of genomic sequences facilitates high-throughput and comprehensive description of bacteria.</title>
        <authorList>
            <person name="Hitch T.C.A."/>
        </authorList>
    </citation>
    <scope>NUCLEOTIDE SEQUENCE [LARGE SCALE GENOMIC DNA]</scope>
    <source>
        <strain evidence="6 7">Sanger_18</strain>
    </source>
</reference>
<dbReference type="Pfam" id="PF04397">
    <property type="entry name" value="LytTR"/>
    <property type="match status" value="1"/>
</dbReference>
<dbReference type="Gene3D" id="2.40.50.1020">
    <property type="entry name" value="LytTr DNA-binding domain"/>
    <property type="match status" value="1"/>
</dbReference>
<dbReference type="SMART" id="SM00850">
    <property type="entry name" value="LytTR"/>
    <property type="match status" value="1"/>
</dbReference>